<evidence type="ECO:0000256" key="8">
    <source>
        <dbReference type="SAM" id="MobiDB-lite"/>
    </source>
</evidence>
<reference evidence="9 10" key="1">
    <citation type="submission" date="2018-08" db="EMBL/GenBank/DDBJ databases">
        <title>Draft genome of the lignicolous fungus Coniochaeta pulveracea.</title>
        <authorList>
            <person name="Borstlap C.J."/>
            <person name="De Witt R.N."/>
            <person name="Botha A."/>
            <person name="Volschenk H."/>
        </authorList>
    </citation>
    <scope>NUCLEOTIDE SEQUENCE [LARGE SCALE GENOMIC DNA]</scope>
    <source>
        <strain evidence="9 10">CAB683</strain>
    </source>
</reference>
<feature type="transmembrane region" description="Helical" evidence="7">
    <location>
        <begin position="98"/>
        <end position="131"/>
    </location>
</feature>
<feature type="region of interest" description="Disordered" evidence="8">
    <location>
        <begin position="225"/>
        <end position="261"/>
    </location>
</feature>
<feature type="compositionally biased region" description="Low complexity" evidence="8">
    <location>
        <begin position="229"/>
        <end position="243"/>
    </location>
</feature>
<dbReference type="InterPro" id="IPR035952">
    <property type="entry name" value="Rhomboid-like_sf"/>
</dbReference>
<evidence type="ECO:0000313" key="10">
    <source>
        <dbReference type="Proteomes" id="UP000275385"/>
    </source>
</evidence>
<dbReference type="STRING" id="177199.A0A420Y3J4"/>
<evidence type="ECO:0000256" key="4">
    <source>
        <dbReference type="ARBA" id="ARBA00022824"/>
    </source>
</evidence>
<feature type="transmembrane region" description="Helical" evidence="7">
    <location>
        <begin position="54"/>
        <end position="78"/>
    </location>
</feature>
<feature type="transmembrane region" description="Helical" evidence="7">
    <location>
        <begin position="20"/>
        <end position="42"/>
    </location>
</feature>
<protein>
    <recommendedName>
        <fullName evidence="7">Derlin</fullName>
    </recommendedName>
</protein>
<dbReference type="InterPro" id="IPR007599">
    <property type="entry name" value="DER1"/>
</dbReference>
<proteinExistence type="inferred from homology"/>
<keyword evidence="5 7" id="KW-1133">Transmembrane helix</keyword>
<accession>A0A420Y3J4</accession>
<evidence type="ECO:0000313" key="9">
    <source>
        <dbReference type="EMBL" id="RKU42439.1"/>
    </source>
</evidence>
<gene>
    <name evidence="9" type="ORF">DL546_002403</name>
</gene>
<keyword evidence="3 7" id="KW-0812">Transmembrane</keyword>
<evidence type="ECO:0000256" key="2">
    <source>
        <dbReference type="ARBA" id="ARBA00008917"/>
    </source>
</evidence>
<dbReference type="GO" id="GO:0006950">
    <property type="term" value="P:response to stress"/>
    <property type="evidence" value="ECO:0007669"/>
    <property type="project" value="UniProtKB-ARBA"/>
</dbReference>
<evidence type="ECO:0000256" key="6">
    <source>
        <dbReference type="ARBA" id="ARBA00023136"/>
    </source>
</evidence>
<dbReference type="EMBL" id="QVQW01000056">
    <property type="protein sequence ID" value="RKU42439.1"/>
    <property type="molecule type" value="Genomic_DNA"/>
</dbReference>
<evidence type="ECO:0000256" key="3">
    <source>
        <dbReference type="ARBA" id="ARBA00022692"/>
    </source>
</evidence>
<name>A0A420Y3J4_9PEZI</name>
<evidence type="ECO:0000256" key="1">
    <source>
        <dbReference type="ARBA" id="ARBA00004477"/>
    </source>
</evidence>
<keyword evidence="4 7" id="KW-0256">Endoplasmic reticulum</keyword>
<dbReference type="AlphaFoldDB" id="A0A420Y3J4"/>
<comment type="function">
    <text evidence="7">May be involved in the degradation of misfolded endoplasmic reticulum (ER) luminal proteins.</text>
</comment>
<comment type="caution">
    <text evidence="9">The sequence shown here is derived from an EMBL/GenBank/DDBJ whole genome shotgun (WGS) entry which is preliminary data.</text>
</comment>
<keyword evidence="6 7" id="KW-0472">Membrane</keyword>
<evidence type="ECO:0000256" key="7">
    <source>
        <dbReference type="RuleBase" id="RU363059"/>
    </source>
</evidence>
<feature type="transmembrane region" description="Helical" evidence="7">
    <location>
        <begin position="143"/>
        <end position="164"/>
    </location>
</feature>
<dbReference type="Pfam" id="PF04511">
    <property type="entry name" value="DER1"/>
    <property type="match status" value="1"/>
</dbReference>
<dbReference type="Proteomes" id="UP000275385">
    <property type="component" value="Unassembled WGS sequence"/>
</dbReference>
<comment type="similarity">
    <text evidence="2 7">Belongs to the derlin family.</text>
</comment>
<sequence length="261" mass="29667">MSSEILDAYWRIPPFTRTFVTATLVISIGIHFGFLPYVWFYYSTWRLFRLLPEIWRPFTSFCLTGPQIGIIFDTYWLYQYLVQLETANPRLPRKEDVLWYLLVVGSTIIALNQYFTGWSFFLHGLIIALCYTSVQDQRGQKANFFFFTVPAQAMPYCMLLSSLLMNPAIIPLQLTGIVAAHLFDFLTRIYPEFSGGPNLLPAPAFLSYFVQTPRLIRRDYGTAIRPRTGAEPSTGSTTGASGSVLPESWKTRGAGHRLGGD</sequence>
<dbReference type="GO" id="GO:0005789">
    <property type="term" value="C:endoplasmic reticulum membrane"/>
    <property type="evidence" value="ECO:0007669"/>
    <property type="project" value="UniProtKB-SubCell"/>
</dbReference>
<comment type="subcellular location">
    <subcellularLocation>
        <location evidence="1 7">Endoplasmic reticulum membrane</location>
        <topology evidence="1 7">Multi-pass membrane protein</topology>
    </subcellularLocation>
</comment>
<dbReference type="SUPFAM" id="SSF144091">
    <property type="entry name" value="Rhomboid-like"/>
    <property type="match status" value="1"/>
</dbReference>
<dbReference type="OrthoDB" id="19102at2759"/>
<keyword evidence="10" id="KW-1185">Reference proteome</keyword>
<dbReference type="PANTHER" id="PTHR11009">
    <property type="entry name" value="DER1-LIKE PROTEIN, DERLIN"/>
    <property type="match status" value="1"/>
</dbReference>
<organism evidence="9 10">
    <name type="scientific">Coniochaeta pulveracea</name>
    <dbReference type="NCBI Taxonomy" id="177199"/>
    <lineage>
        <taxon>Eukaryota</taxon>
        <taxon>Fungi</taxon>
        <taxon>Dikarya</taxon>
        <taxon>Ascomycota</taxon>
        <taxon>Pezizomycotina</taxon>
        <taxon>Sordariomycetes</taxon>
        <taxon>Sordariomycetidae</taxon>
        <taxon>Coniochaetales</taxon>
        <taxon>Coniochaetaceae</taxon>
        <taxon>Coniochaeta</taxon>
    </lineage>
</organism>
<evidence type="ECO:0000256" key="5">
    <source>
        <dbReference type="ARBA" id="ARBA00022989"/>
    </source>
</evidence>